<dbReference type="GO" id="GO:0005778">
    <property type="term" value="C:peroxisomal membrane"/>
    <property type="evidence" value="ECO:0007669"/>
    <property type="project" value="UniProtKB-SubCell"/>
</dbReference>
<dbReference type="Pfam" id="PF00004">
    <property type="entry name" value="AAA"/>
    <property type="match status" value="2"/>
</dbReference>
<evidence type="ECO:0000256" key="1">
    <source>
        <dbReference type="ARBA" id="ARBA00004514"/>
    </source>
</evidence>
<dbReference type="FunFam" id="3.40.50.300:FF:003229">
    <property type="entry name" value="Peroxisomal biogenesis factor 1"/>
    <property type="match status" value="1"/>
</dbReference>
<keyword evidence="10" id="KW-0653">Protein transport</keyword>
<dbReference type="InterPro" id="IPR027417">
    <property type="entry name" value="P-loop_NTPase"/>
</dbReference>
<dbReference type="InterPro" id="IPR003959">
    <property type="entry name" value="ATPase_AAA_core"/>
</dbReference>
<keyword evidence="6" id="KW-0677">Repeat</keyword>
<evidence type="ECO:0000313" key="19">
    <source>
        <dbReference type="EMBL" id="CAH0099053.1"/>
    </source>
</evidence>
<evidence type="ECO:0000256" key="17">
    <source>
        <dbReference type="ARBA" id="ARBA00064205"/>
    </source>
</evidence>
<name>A0A8J2RDZ5_9CRUS</name>
<dbReference type="InterPro" id="IPR015342">
    <property type="entry name" value="PEX1-N_C-lobe"/>
</dbReference>
<dbReference type="FunFam" id="1.10.8.60:FF:000105">
    <property type="entry name" value="PeRoXisome assembly factor"/>
    <property type="match status" value="1"/>
</dbReference>
<comment type="caution">
    <text evidence="19">The sequence shown here is derived from an EMBL/GenBank/DDBJ whole genome shotgun (WGS) entry which is preliminary data.</text>
</comment>
<dbReference type="GO" id="GO:0016558">
    <property type="term" value="P:protein import into peroxisome matrix"/>
    <property type="evidence" value="ECO:0007669"/>
    <property type="project" value="TreeGrafter"/>
</dbReference>
<proteinExistence type="inferred from homology"/>
<evidence type="ECO:0000256" key="10">
    <source>
        <dbReference type="ARBA" id="ARBA00022927"/>
    </source>
</evidence>
<dbReference type="GO" id="GO:0005524">
    <property type="term" value="F:ATP binding"/>
    <property type="evidence" value="ECO:0007669"/>
    <property type="project" value="UniProtKB-KW"/>
</dbReference>
<dbReference type="OrthoDB" id="8173462at2759"/>
<dbReference type="Gene3D" id="3.40.50.300">
    <property type="entry name" value="P-loop containing nucleotide triphosphate hydrolases"/>
    <property type="match status" value="2"/>
</dbReference>
<feature type="domain" description="AAA+ ATPase" evidence="18">
    <location>
        <begin position="514"/>
        <end position="665"/>
    </location>
</feature>
<dbReference type="GO" id="GO:0016887">
    <property type="term" value="F:ATP hydrolysis activity"/>
    <property type="evidence" value="ECO:0007669"/>
    <property type="project" value="InterPro"/>
</dbReference>
<evidence type="ECO:0000256" key="3">
    <source>
        <dbReference type="ARBA" id="ARBA00022448"/>
    </source>
</evidence>
<keyword evidence="11" id="KW-0472">Membrane</keyword>
<dbReference type="PROSITE" id="PS00674">
    <property type="entry name" value="AAA"/>
    <property type="match status" value="1"/>
</dbReference>
<evidence type="ECO:0000256" key="15">
    <source>
        <dbReference type="ARBA" id="ARBA00046271"/>
    </source>
</evidence>
<keyword evidence="8" id="KW-0378">Hydrolase</keyword>
<evidence type="ECO:0000256" key="6">
    <source>
        <dbReference type="ARBA" id="ARBA00022737"/>
    </source>
</evidence>
<comment type="catalytic activity">
    <reaction evidence="16">
        <text>ATP + H2O = ADP + phosphate + H(+)</text>
        <dbReference type="Rhea" id="RHEA:13065"/>
        <dbReference type="ChEBI" id="CHEBI:15377"/>
        <dbReference type="ChEBI" id="CHEBI:15378"/>
        <dbReference type="ChEBI" id="CHEBI:30616"/>
        <dbReference type="ChEBI" id="CHEBI:43474"/>
        <dbReference type="ChEBI" id="CHEBI:456216"/>
    </reaction>
    <physiologicalReaction direction="left-to-right" evidence="16">
        <dbReference type="Rhea" id="RHEA:13066"/>
    </physiologicalReaction>
</comment>
<keyword evidence="4" id="KW-0963">Cytoplasm</keyword>
<dbReference type="InterPro" id="IPR003593">
    <property type="entry name" value="AAA+_ATPase"/>
</dbReference>
<dbReference type="SMART" id="SM00382">
    <property type="entry name" value="AAA"/>
    <property type="match status" value="2"/>
</dbReference>
<keyword evidence="12" id="KW-0576">Peroxisome</keyword>
<dbReference type="GO" id="GO:0005829">
    <property type="term" value="C:cytosol"/>
    <property type="evidence" value="ECO:0007669"/>
    <property type="project" value="UniProtKB-SubCell"/>
</dbReference>
<dbReference type="InterPro" id="IPR041569">
    <property type="entry name" value="AAA_lid_3"/>
</dbReference>
<evidence type="ECO:0000256" key="5">
    <source>
        <dbReference type="ARBA" id="ARBA00022593"/>
    </source>
</evidence>
<evidence type="ECO:0000256" key="14">
    <source>
        <dbReference type="ARBA" id="ARBA00034532"/>
    </source>
</evidence>
<dbReference type="AlphaFoldDB" id="A0A8J2RDZ5"/>
<dbReference type="Pfam" id="PF09262">
    <property type="entry name" value="PEX-1N"/>
    <property type="match status" value="1"/>
</dbReference>
<evidence type="ECO:0000256" key="12">
    <source>
        <dbReference type="ARBA" id="ARBA00023140"/>
    </source>
</evidence>
<evidence type="ECO:0000256" key="2">
    <source>
        <dbReference type="ARBA" id="ARBA00006914"/>
    </source>
</evidence>
<dbReference type="InterPro" id="IPR050168">
    <property type="entry name" value="AAA_ATPase_domain"/>
</dbReference>
<dbReference type="Proteomes" id="UP000789390">
    <property type="component" value="Unassembled WGS sequence"/>
</dbReference>
<dbReference type="SUPFAM" id="SSF54585">
    <property type="entry name" value="Cdc48 domain 2-like"/>
    <property type="match status" value="1"/>
</dbReference>
<dbReference type="PANTHER" id="PTHR23077:SF12">
    <property type="entry name" value="PEROXISOMAL ATPASE PEX1"/>
    <property type="match status" value="1"/>
</dbReference>
<evidence type="ECO:0000256" key="8">
    <source>
        <dbReference type="ARBA" id="ARBA00022801"/>
    </source>
</evidence>
<keyword evidence="5" id="KW-0962">Peroxisome biogenesis</keyword>
<keyword evidence="20" id="KW-1185">Reference proteome</keyword>
<keyword evidence="3" id="KW-0813">Transport</keyword>
<evidence type="ECO:0000313" key="20">
    <source>
        <dbReference type="Proteomes" id="UP000789390"/>
    </source>
</evidence>
<evidence type="ECO:0000256" key="9">
    <source>
        <dbReference type="ARBA" id="ARBA00022840"/>
    </source>
</evidence>
<dbReference type="Gene3D" id="1.10.8.60">
    <property type="match status" value="1"/>
</dbReference>
<dbReference type="PANTHER" id="PTHR23077">
    <property type="entry name" value="AAA-FAMILY ATPASE"/>
    <property type="match status" value="1"/>
</dbReference>
<evidence type="ECO:0000256" key="16">
    <source>
        <dbReference type="ARBA" id="ARBA00048778"/>
    </source>
</evidence>
<dbReference type="InterPro" id="IPR029067">
    <property type="entry name" value="CDC48_domain_2-like_sf"/>
</dbReference>
<keyword evidence="7" id="KW-0547">Nucleotide-binding</keyword>
<accession>A0A8J2RDZ5</accession>
<evidence type="ECO:0000259" key="18">
    <source>
        <dbReference type="SMART" id="SM00382"/>
    </source>
</evidence>
<evidence type="ECO:0000256" key="11">
    <source>
        <dbReference type="ARBA" id="ARBA00023136"/>
    </source>
</evidence>
<dbReference type="SUPFAM" id="SSF52540">
    <property type="entry name" value="P-loop containing nucleoside triphosphate hydrolases"/>
    <property type="match status" value="2"/>
</dbReference>
<protein>
    <recommendedName>
        <fullName evidence="14">Peroxisomal ATPase PEX1</fullName>
    </recommendedName>
    <alternativeName>
        <fullName evidence="13">Peroxin-1</fullName>
    </alternativeName>
</protein>
<comment type="similarity">
    <text evidence="2">Belongs to the AAA ATPase family.</text>
</comment>
<organism evidence="19 20">
    <name type="scientific">Daphnia galeata</name>
    <dbReference type="NCBI Taxonomy" id="27404"/>
    <lineage>
        <taxon>Eukaryota</taxon>
        <taxon>Metazoa</taxon>
        <taxon>Ecdysozoa</taxon>
        <taxon>Arthropoda</taxon>
        <taxon>Crustacea</taxon>
        <taxon>Branchiopoda</taxon>
        <taxon>Diplostraca</taxon>
        <taxon>Cladocera</taxon>
        <taxon>Anomopoda</taxon>
        <taxon>Daphniidae</taxon>
        <taxon>Daphnia</taxon>
    </lineage>
</organism>
<dbReference type="InterPro" id="IPR003960">
    <property type="entry name" value="ATPase_AAA_CS"/>
</dbReference>
<evidence type="ECO:0000256" key="13">
    <source>
        <dbReference type="ARBA" id="ARBA00032509"/>
    </source>
</evidence>
<dbReference type="EMBL" id="CAKKLH010000013">
    <property type="protein sequence ID" value="CAH0099053.1"/>
    <property type="molecule type" value="Genomic_DNA"/>
</dbReference>
<reference evidence="19" key="1">
    <citation type="submission" date="2021-11" db="EMBL/GenBank/DDBJ databases">
        <authorList>
            <person name="Schell T."/>
        </authorList>
    </citation>
    <scope>NUCLEOTIDE SEQUENCE</scope>
    <source>
        <strain evidence="19">M5</strain>
    </source>
</reference>
<comment type="subunit">
    <text evidence="17">Interacts with PEX6; forming the PEX1-PEX6 AAA ATPase complex, which is composed of a heterohexamer formed by a trimer of PEX1-PEX6 dimers.</text>
</comment>
<evidence type="ECO:0000256" key="4">
    <source>
        <dbReference type="ARBA" id="ARBA00022490"/>
    </source>
</evidence>
<evidence type="ECO:0000256" key="7">
    <source>
        <dbReference type="ARBA" id="ARBA00022741"/>
    </source>
</evidence>
<feature type="domain" description="AAA+ ATPase" evidence="18">
    <location>
        <begin position="794"/>
        <end position="931"/>
    </location>
</feature>
<dbReference type="FunFam" id="3.40.50.300:FF:000149">
    <property type="entry name" value="Nuclear valosin-containing protein-like"/>
    <property type="match status" value="1"/>
</dbReference>
<dbReference type="Pfam" id="PF17862">
    <property type="entry name" value="AAA_lid_3"/>
    <property type="match status" value="1"/>
</dbReference>
<dbReference type="Gene3D" id="3.10.330.10">
    <property type="match status" value="1"/>
</dbReference>
<sequence>MVEKLSSSGPPNPSSKDSLFPFFFLSKGKTSPSASRTADRLFKVRTLFTMWVATLFTDSRRTCFITIPQKWGVNFSQMVTIKIQQSNISTPPVYATCIGDNGLTGDEHVVIGTQFARLNGLDPDVETAFEIFPKNIPILSSVIAEPCKEEDWELLELNVDQIQSELLNKIRVVWVGAKIPIWLSDFVSLSIRIIELDPKETTGLLAPDTEIHVCPPKAKPHIGPVVDHEVSSLKSVLSHLLNHHFPKTLEKCVSTVIELRVLPVEEKEIFHKLALEDNANVILQPYQAFLSHTYKSNFDKTQDCIGSIQYQDRTSYFNIHFVESSYNWPIYPNAIYLSETVVRQLNLNLKQRVQVVVQTDDPPNRCDSISFYTFVQDYDLKELEKDLKMWLLSVTKDKVNLVINHGQHLDIPCIVKGKTNRIFTGIQSKNPNPKFCRVDETSLTKILEKLKIIRIKLKNAPQYIQLLEIDPVKPLKSVVPLGGVTSLLEQATNFLKTGLGLINNSLCSSCTGCRHGNLLLTGPRGSGRTSIARNLCSQLESLPFYVHTVFIDCSSLKGKRAETLQRDWEVMFRQLIDREPSLLVLDDLDLLVSAPQNDQDETLNGEAWYYRRISALIVELVKSTPFLNQVMIIVTAINGKSLHPRLYNYESSHLFTCELSIPPLTNDMRLEMFKKMLETDGLNVEKDINLCSVTSKMDGYVATDVRHLIDKATHLAASEAGCLSEILVKAKHLEFAAEDHVPIGLHGIDLKPSVDNRIAWSDVGGLTHAKKIIVETLKWPTQYPELFAHCPLRLRSALLLYGAPGTGKTMLARAVATECQVNFISIKGPELLSKYIGASEESVRETFRRARSAKPCILFFDEFDSLAPRRGHDSTGVTDRVVNQMLTELDGVEGQEAGLWVLAATSRPDLIDPALLRPGRFDVSVRCPLPDKDERLDILKALSSRLHLLDDVRLDEIALETEYYSGADLQAVLYTAQLKAVHQRTQGDNNKPSPIHITHQLLVDALRETRPSWTVERGLSVHLSIITTSGPAVVLSHHLLS</sequence>
<gene>
    <name evidence="19" type="ORF">DGAL_LOCUS1162</name>
</gene>
<comment type="subcellular location">
    <subcellularLocation>
        <location evidence="1">Cytoplasm</location>
        <location evidence="1">Cytosol</location>
    </subcellularLocation>
    <subcellularLocation>
        <location evidence="15">Peroxisome membrane</location>
    </subcellularLocation>
</comment>
<keyword evidence="9" id="KW-0067">ATP-binding</keyword>